<feature type="transmembrane region" description="Helical" evidence="1">
    <location>
        <begin position="193"/>
        <end position="210"/>
    </location>
</feature>
<evidence type="ECO:0000313" key="3">
    <source>
        <dbReference type="Proteomes" id="UP000011991"/>
    </source>
</evidence>
<keyword evidence="1" id="KW-0812">Transmembrane</keyword>
<protein>
    <submittedName>
        <fullName evidence="2">Putative membrane protein</fullName>
    </submittedName>
</protein>
<feature type="transmembrane region" description="Helical" evidence="1">
    <location>
        <begin position="166"/>
        <end position="186"/>
    </location>
</feature>
<comment type="caution">
    <text evidence="2">The sequence shown here is derived from an EMBL/GenBank/DDBJ whole genome shotgun (WGS) entry which is preliminary data.</text>
</comment>
<proteinExistence type="predicted"/>
<keyword evidence="1" id="KW-0472">Membrane</keyword>
<evidence type="ECO:0000313" key="2">
    <source>
        <dbReference type="EMBL" id="EMI18390.1"/>
    </source>
</evidence>
<feature type="transmembrane region" description="Helical" evidence="1">
    <location>
        <begin position="142"/>
        <end position="160"/>
    </location>
</feature>
<gene>
    <name evidence="2" type="ORF">RMSM_04681</name>
</gene>
<dbReference type="Proteomes" id="UP000011991">
    <property type="component" value="Unassembled WGS sequence"/>
</dbReference>
<organism evidence="2 3">
    <name type="scientific">Rhodopirellula maiorica SM1</name>
    <dbReference type="NCBI Taxonomy" id="1265738"/>
    <lineage>
        <taxon>Bacteria</taxon>
        <taxon>Pseudomonadati</taxon>
        <taxon>Planctomycetota</taxon>
        <taxon>Planctomycetia</taxon>
        <taxon>Pirellulales</taxon>
        <taxon>Pirellulaceae</taxon>
        <taxon>Novipirellula</taxon>
    </lineage>
</organism>
<dbReference type="PATRIC" id="fig|1265738.3.peg.4701"/>
<keyword evidence="1" id="KW-1133">Transmembrane helix</keyword>
<sequence length="245" mass="26490">MVVIAERCPKLHDLFCLTPLAQTLTLQCKAIFVSRSSGRIFMRIDEALQQLDLISAVADRSRTFDGLRAAPTAASGVIALLAAAIQMRLITSSPTPLESYLLLWIGVAAVSLLIVIADMTVRYYRDPTARARRMTLEVLSRLAPAIVVGAALTLIVFVTAPEVAWMLPGLWSVLLGLGIFAASSLLPRSLSQIAIWYIGCGLGVLMLSHGDVALSPLTMAIPFGGGQCFAAWRMHQETRKQEAQV</sequence>
<feature type="transmembrane region" description="Helical" evidence="1">
    <location>
        <begin position="101"/>
        <end position="121"/>
    </location>
</feature>
<dbReference type="AlphaFoldDB" id="M5RGD9"/>
<accession>M5RGD9</accession>
<dbReference type="EMBL" id="ANOG01000674">
    <property type="protein sequence ID" value="EMI18390.1"/>
    <property type="molecule type" value="Genomic_DNA"/>
</dbReference>
<reference evidence="2 3" key="1">
    <citation type="journal article" date="2013" name="Mar. Genomics">
        <title>Expression of sulfatases in Rhodopirellula baltica and the diversity of sulfatases in the genus Rhodopirellula.</title>
        <authorList>
            <person name="Wegner C.E."/>
            <person name="Richter-Heitmann T."/>
            <person name="Klindworth A."/>
            <person name="Klockow C."/>
            <person name="Richter M."/>
            <person name="Achstetter T."/>
            <person name="Glockner F.O."/>
            <person name="Harder J."/>
        </authorList>
    </citation>
    <scope>NUCLEOTIDE SEQUENCE [LARGE SCALE GENOMIC DNA]</scope>
    <source>
        <strain evidence="2 3">SM1</strain>
    </source>
</reference>
<evidence type="ECO:0000256" key="1">
    <source>
        <dbReference type="SAM" id="Phobius"/>
    </source>
</evidence>
<feature type="transmembrane region" description="Helical" evidence="1">
    <location>
        <begin position="69"/>
        <end position="89"/>
    </location>
</feature>
<name>M5RGD9_9BACT</name>
<keyword evidence="3" id="KW-1185">Reference proteome</keyword>